<comment type="caution">
    <text evidence="2">The sequence shown here is derived from an EMBL/GenBank/DDBJ whole genome shotgun (WGS) entry which is preliminary data.</text>
</comment>
<keyword evidence="1" id="KW-1133">Transmembrane helix</keyword>
<gene>
    <name evidence="2" type="ORF">KUF71_004909</name>
</gene>
<protein>
    <submittedName>
        <fullName evidence="2">Packaging protein UL32-like protein</fullName>
    </submittedName>
</protein>
<evidence type="ECO:0000313" key="3">
    <source>
        <dbReference type="Proteomes" id="UP001219518"/>
    </source>
</evidence>
<reference evidence="2" key="2">
    <citation type="journal article" date="2023" name="BMC Genomics">
        <title>Pest status, molecular evolution, and epigenetic factors derived from the genome assembly of Frankliniella fusca, a thysanopteran phytovirus vector.</title>
        <authorList>
            <person name="Catto M.A."/>
            <person name="Labadie P.E."/>
            <person name="Jacobson A.L."/>
            <person name="Kennedy G.G."/>
            <person name="Srinivasan R."/>
            <person name="Hunt B.G."/>
        </authorList>
    </citation>
    <scope>NUCLEOTIDE SEQUENCE</scope>
    <source>
        <strain evidence="2">PL_HMW_Pooled</strain>
    </source>
</reference>
<keyword evidence="3" id="KW-1185">Reference proteome</keyword>
<keyword evidence="1" id="KW-0812">Transmembrane</keyword>
<feature type="transmembrane region" description="Helical" evidence="1">
    <location>
        <begin position="83"/>
        <end position="101"/>
    </location>
</feature>
<reference evidence="2" key="1">
    <citation type="submission" date="2021-07" db="EMBL/GenBank/DDBJ databases">
        <authorList>
            <person name="Catto M.A."/>
            <person name="Jacobson A."/>
            <person name="Kennedy G."/>
            <person name="Labadie P."/>
            <person name="Hunt B.G."/>
            <person name="Srinivasan R."/>
        </authorList>
    </citation>
    <scope>NUCLEOTIDE SEQUENCE</scope>
    <source>
        <strain evidence="2">PL_HMW_Pooled</strain>
        <tissue evidence="2">Head</tissue>
    </source>
</reference>
<accession>A0AAE1HZE6</accession>
<dbReference type="Proteomes" id="UP001219518">
    <property type="component" value="Unassembled WGS sequence"/>
</dbReference>
<name>A0AAE1HZE6_9NEOP</name>
<dbReference type="AlphaFoldDB" id="A0AAE1HZE6"/>
<dbReference type="EMBL" id="JAHWGI010001411">
    <property type="protein sequence ID" value="KAK3930175.1"/>
    <property type="molecule type" value="Genomic_DNA"/>
</dbReference>
<keyword evidence="1" id="KW-0472">Membrane</keyword>
<sequence>MDSVEGAALAGSTSIDSVVAGAGAAAACSLSALLSSLEMHCWMDRIASLRAARTSSRPSVSITSSLMSSRSVVRQAGLLLRRLLLLLRLLLLGFLLGLRLLRRVRASPLSEAPAHILLGLLLLLRRRRLLLLVVPGSQAVGELRVLLGQLLEAVSELFHDLIAGLPSKAVA</sequence>
<evidence type="ECO:0000256" key="1">
    <source>
        <dbReference type="SAM" id="Phobius"/>
    </source>
</evidence>
<evidence type="ECO:0000313" key="2">
    <source>
        <dbReference type="EMBL" id="KAK3930175.1"/>
    </source>
</evidence>
<feature type="transmembrane region" description="Helical" evidence="1">
    <location>
        <begin position="18"/>
        <end position="37"/>
    </location>
</feature>
<proteinExistence type="predicted"/>
<organism evidence="2 3">
    <name type="scientific">Frankliniella fusca</name>
    <dbReference type="NCBI Taxonomy" id="407009"/>
    <lineage>
        <taxon>Eukaryota</taxon>
        <taxon>Metazoa</taxon>
        <taxon>Ecdysozoa</taxon>
        <taxon>Arthropoda</taxon>
        <taxon>Hexapoda</taxon>
        <taxon>Insecta</taxon>
        <taxon>Pterygota</taxon>
        <taxon>Neoptera</taxon>
        <taxon>Paraneoptera</taxon>
        <taxon>Thysanoptera</taxon>
        <taxon>Terebrantia</taxon>
        <taxon>Thripoidea</taxon>
        <taxon>Thripidae</taxon>
        <taxon>Frankliniella</taxon>
    </lineage>
</organism>